<evidence type="ECO:0000313" key="3">
    <source>
        <dbReference type="Proteomes" id="UP001501866"/>
    </source>
</evidence>
<comment type="caution">
    <text evidence="2">The sequence shown here is derived from an EMBL/GenBank/DDBJ whole genome shotgun (WGS) entry which is preliminary data.</text>
</comment>
<protein>
    <submittedName>
        <fullName evidence="2">Uncharacterized protein</fullName>
    </submittedName>
</protein>
<evidence type="ECO:0000256" key="1">
    <source>
        <dbReference type="SAM" id="MobiDB-lite"/>
    </source>
</evidence>
<name>A0ABP6NV80_9ACTN</name>
<dbReference type="EMBL" id="BAAAUH010000001">
    <property type="protein sequence ID" value="GAA3158030.1"/>
    <property type="molecule type" value="Genomic_DNA"/>
</dbReference>
<feature type="region of interest" description="Disordered" evidence="1">
    <location>
        <begin position="67"/>
        <end position="122"/>
    </location>
</feature>
<proteinExistence type="predicted"/>
<keyword evidence="3" id="KW-1185">Reference proteome</keyword>
<evidence type="ECO:0000313" key="2">
    <source>
        <dbReference type="EMBL" id="GAA3158030.1"/>
    </source>
</evidence>
<reference evidence="3" key="1">
    <citation type="journal article" date="2019" name="Int. J. Syst. Evol. Microbiol.">
        <title>The Global Catalogue of Microorganisms (GCM) 10K type strain sequencing project: providing services to taxonomists for standard genome sequencing and annotation.</title>
        <authorList>
            <consortium name="The Broad Institute Genomics Platform"/>
            <consortium name="The Broad Institute Genome Sequencing Center for Infectious Disease"/>
            <person name="Wu L."/>
            <person name="Ma J."/>
        </authorList>
    </citation>
    <scope>NUCLEOTIDE SEQUENCE [LARGE SCALE GENOMIC DNA]</scope>
    <source>
        <strain evidence="3">JCM 9095</strain>
    </source>
</reference>
<feature type="region of interest" description="Disordered" evidence="1">
    <location>
        <begin position="1"/>
        <end position="20"/>
    </location>
</feature>
<organism evidence="2 3">
    <name type="scientific">Streptomyces virens</name>
    <dbReference type="NCBI Taxonomy" id="285572"/>
    <lineage>
        <taxon>Bacteria</taxon>
        <taxon>Bacillati</taxon>
        <taxon>Actinomycetota</taxon>
        <taxon>Actinomycetes</taxon>
        <taxon>Kitasatosporales</taxon>
        <taxon>Streptomycetaceae</taxon>
        <taxon>Streptomyces</taxon>
    </lineage>
</organism>
<dbReference type="Proteomes" id="UP001501866">
    <property type="component" value="Unassembled WGS sequence"/>
</dbReference>
<sequence>MEGGFGGLTPPGPAENLTHRTEAAVRSLQERAAAFVVPAAPVARPAHAASTEEPRAVCGGAVRTRRTAVPEDARPRLSAESQPRGFVTELRQPGYSNPSTSAPFARTVQMPLRRLITPRHTA</sequence>
<feature type="compositionally biased region" description="Basic and acidic residues" evidence="1">
    <location>
        <begin position="68"/>
        <end position="77"/>
    </location>
</feature>
<accession>A0ABP6NV80</accession>
<gene>
    <name evidence="2" type="ORF">GCM10010451_02300</name>
</gene>